<protein>
    <submittedName>
        <fullName evidence="2">Uncharacterized protein</fullName>
    </submittedName>
</protein>
<feature type="transmembrane region" description="Helical" evidence="1">
    <location>
        <begin position="12"/>
        <end position="35"/>
    </location>
</feature>
<keyword evidence="1" id="KW-0472">Membrane</keyword>
<keyword evidence="1" id="KW-1133">Transmembrane helix</keyword>
<evidence type="ECO:0000256" key="1">
    <source>
        <dbReference type="SAM" id="Phobius"/>
    </source>
</evidence>
<dbReference type="Proteomes" id="UP000464577">
    <property type="component" value="Chromosome"/>
</dbReference>
<keyword evidence="1" id="KW-0812">Transmembrane</keyword>
<dbReference type="RefSeq" id="WP_162386554.1">
    <property type="nucleotide sequence ID" value="NZ_CP045997.1"/>
</dbReference>
<organism evidence="2 3">
    <name type="scientific">Spirosoma endbachense</name>
    <dbReference type="NCBI Taxonomy" id="2666025"/>
    <lineage>
        <taxon>Bacteria</taxon>
        <taxon>Pseudomonadati</taxon>
        <taxon>Bacteroidota</taxon>
        <taxon>Cytophagia</taxon>
        <taxon>Cytophagales</taxon>
        <taxon>Cytophagaceae</taxon>
        <taxon>Spirosoma</taxon>
    </lineage>
</organism>
<proteinExistence type="predicted"/>
<name>A0A6P1VTW8_9BACT</name>
<dbReference type="AlphaFoldDB" id="A0A6P1VTW8"/>
<gene>
    <name evidence="2" type="ORF">GJR95_14505</name>
</gene>
<keyword evidence="3" id="KW-1185">Reference proteome</keyword>
<accession>A0A6P1VTW8</accession>
<dbReference type="KEGG" id="senf:GJR95_14505"/>
<sequence length="83" mass="9500">MKHQTVTISNIIRTALQLGAGCVVIALLIGLSLRWQAYSTQNEIERELSNQTYLELTSNLQNVNCTYTNHSWLEPYLECESIR</sequence>
<reference evidence="2 3" key="1">
    <citation type="submission" date="2019-11" db="EMBL/GenBank/DDBJ databases">
        <title>Spirosoma endbachense sp. nov., isolated from a natural salt meadow.</title>
        <authorList>
            <person name="Rojas J."/>
            <person name="Ambika Manirajan B."/>
            <person name="Ratering S."/>
            <person name="Suarez C."/>
            <person name="Geissler-Plaum R."/>
            <person name="Schnell S."/>
        </authorList>
    </citation>
    <scope>NUCLEOTIDE SEQUENCE [LARGE SCALE GENOMIC DNA]</scope>
    <source>
        <strain evidence="2 3">I-24</strain>
    </source>
</reference>
<evidence type="ECO:0000313" key="3">
    <source>
        <dbReference type="Proteomes" id="UP000464577"/>
    </source>
</evidence>
<evidence type="ECO:0000313" key="2">
    <source>
        <dbReference type="EMBL" id="QHV96145.1"/>
    </source>
</evidence>
<dbReference type="EMBL" id="CP045997">
    <property type="protein sequence ID" value="QHV96145.1"/>
    <property type="molecule type" value="Genomic_DNA"/>
</dbReference>